<dbReference type="GO" id="GO:0003723">
    <property type="term" value="F:RNA binding"/>
    <property type="evidence" value="ECO:0007669"/>
    <property type="project" value="InterPro"/>
</dbReference>
<dbReference type="InterPro" id="IPR051259">
    <property type="entry name" value="rRNA_Methyltransferase"/>
</dbReference>
<gene>
    <name evidence="8" type="ordered locus">MAV_1009</name>
</gene>
<dbReference type="SUPFAM" id="SSF75217">
    <property type="entry name" value="alpha/beta knot"/>
    <property type="match status" value="1"/>
</dbReference>
<dbReference type="Proteomes" id="UP000001574">
    <property type="component" value="Chromosome"/>
</dbReference>
<dbReference type="GO" id="GO:0003677">
    <property type="term" value="F:DNA binding"/>
    <property type="evidence" value="ECO:0007669"/>
    <property type="project" value="UniProtKB-KW"/>
</dbReference>
<name>A0A0H3A2C2_MYCA1</name>
<dbReference type="GO" id="GO:0032259">
    <property type="term" value="P:methylation"/>
    <property type="evidence" value="ECO:0007669"/>
    <property type="project" value="UniProtKB-KW"/>
</dbReference>
<proteinExistence type="predicted"/>
<dbReference type="InterPro" id="IPR029026">
    <property type="entry name" value="tRNA_m1G_MTases_N"/>
</dbReference>
<evidence type="ECO:0000313" key="9">
    <source>
        <dbReference type="Proteomes" id="UP000001574"/>
    </source>
</evidence>
<dbReference type="PANTHER" id="PTHR43191:SF12">
    <property type="entry name" value="RRNA METHYLASE"/>
    <property type="match status" value="1"/>
</dbReference>
<dbReference type="InterPro" id="IPR000835">
    <property type="entry name" value="HTH_MarR-typ"/>
</dbReference>
<evidence type="ECO:0000256" key="2">
    <source>
        <dbReference type="ARBA" id="ARBA00022679"/>
    </source>
</evidence>
<reference evidence="8 9" key="1">
    <citation type="submission" date="2006-10" db="EMBL/GenBank/DDBJ databases">
        <authorList>
            <person name="Fleischmann R.D."/>
            <person name="Dodson R.J."/>
            <person name="Haft D.H."/>
            <person name="Merkel J.S."/>
            <person name="Nelson W.C."/>
            <person name="Fraser C.M."/>
        </authorList>
    </citation>
    <scope>NUCLEOTIDE SEQUENCE [LARGE SCALE GENOMIC DNA]</scope>
    <source>
        <strain evidence="8 9">104</strain>
    </source>
</reference>
<keyword evidence="3" id="KW-0805">Transcription regulation</keyword>
<dbReference type="CDD" id="cd18095">
    <property type="entry name" value="SpoU-like_rRNA-MTase"/>
    <property type="match status" value="1"/>
</dbReference>
<dbReference type="KEGG" id="mav:MAV_1009"/>
<dbReference type="InterPro" id="IPR023187">
    <property type="entry name" value="Tscrpt_reg_MarR-type_CS"/>
</dbReference>
<sequence length="432" mass="46109">MPDSDARLASDLSLAVMRLARQLRFRNPSSPVSLSQLSALAMLANEGPMTPGALAVRERVRPPSMTRVIASLAEMGLVDRTPHPVDGRQVLVSVSEAGAELVKANRRARQEWLAKRLVHAGRRRARNPAPRGRSDAGPGRRRPVNTDALDVRDVDDPDDPRLDDFRDLNSVDRRPDLPSGKGLVIAEGVLVVQRMLASRFRPHALLGTERRLAELRDDLAGVPVPYYRTSADVMARVVGFHLNRGVLAAARRVPEPGVAELLAGSRTVAVLEGVNDHENLGAIFRNAAGLGVDAVIFGSGCADPLYRRAVRVSMGHALLVPYARATDWPAELKTLKEKGFRLLAMTPQGSACGLAEAMTAARGDRVAVLVGAEGPGLTPAALRLSDVRVRIPMSRGTDSLNVATAAALAFYERSRPVGGHRAAAGGGDGQSG</sequence>
<dbReference type="GO" id="GO:0006396">
    <property type="term" value="P:RNA processing"/>
    <property type="evidence" value="ECO:0007669"/>
    <property type="project" value="InterPro"/>
</dbReference>
<dbReference type="PROSITE" id="PS01117">
    <property type="entry name" value="HTH_MARR_1"/>
    <property type="match status" value="1"/>
</dbReference>
<dbReference type="InterPro" id="IPR001537">
    <property type="entry name" value="SpoU_MeTrfase"/>
</dbReference>
<dbReference type="InterPro" id="IPR036388">
    <property type="entry name" value="WH-like_DNA-bd_sf"/>
</dbReference>
<dbReference type="PANTHER" id="PTHR43191">
    <property type="entry name" value="RRNA METHYLTRANSFERASE 3"/>
    <property type="match status" value="1"/>
</dbReference>
<dbReference type="GO" id="GO:0003700">
    <property type="term" value="F:DNA-binding transcription factor activity"/>
    <property type="evidence" value="ECO:0007669"/>
    <property type="project" value="InterPro"/>
</dbReference>
<evidence type="ECO:0000256" key="1">
    <source>
        <dbReference type="ARBA" id="ARBA00022603"/>
    </source>
</evidence>
<dbReference type="InterPro" id="IPR036390">
    <property type="entry name" value="WH_DNA-bd_sf"/>
</dbReference>
<organism evidence="8 9">
    <name type="scientific">Mycobacterium avium (strain 104)</name>
    <dbReference type="NCBI Taxonomy" id="243243"/>
    <lineage>
        <taxon>Bacteria</taxon>
        <taxon>Bacillati</taxon>
        <taxon>Actinomycetota</taxon>
        <taxon>Actinomycetes</taxon>
        <taxon>Mycobacteriales</taxon>
        <taxon>Mycobacteriaceae</taxon>
        <taxon>Mycobacterium</taxon>
        <taxon>Mycobacterium avium complex (MAC)</taxon>
    </lineage>
</organism>
<dbReference type="GO" id="GO:0008173">
    <property type="term" value="F:RNA methyltransferase activity"/>
    <property type="evidence" value="ECO:0007669"/>
    <property type="project" value="InterPro"/>
</dbReference>
<evidence type="ECO:0000313" key="8">
    <source>
        <dbReference type="EMBL" id="ABK68250.1"/>
    </source>
</evidence>
<keyword evidence="1 8" id="KW-0489">Methyltransferase</keyword>
<keyword evidence="4" id="KW-0238">DNA-binding</keyword>
<evidence type="ECO:0000256" key="5">
    <source>
        <dbReference type="ARBA" id="ARBA00023163"/>
    </source>
</evidence>
<evidence type="ECO:0000259" key="7">
    <source>
        <dbReference type="PROSITE" id="PS50995"/>
    </source>
</evidence>
<evidence type="ECO:0000256" key="4">
    <source>
        <dbReference type="ARBA" id="ARBA00023125"/>
    </source>
</evidence>
<dbReference type="SUPFAM" id="SSF46785">
    <property type="entry name" value="Winged helix' DNA-binding domain"/>
    <property type="match status" value="1"/>
</dbReference>
<dbReference type="AlphaFoldDB" id="A0A0H3A2C2"/>
<dbReference type="EMBL" id="CP000479">
    <property type="protein sequence ID" value="ABK68250.1"/>
    <property type="molecule type" value="Genomic_DNA"/>
</dbReference>
<feature type="domain" description="HTH marR-type" evidence="7">
    <location>
        <begin position="5"/>
        <end position="134"/>
    </location>
</feature>
<feature type="compositionally biased region" description="Basic and acidic residues" evidence="6">
    <location>
        <begin position="149"/>
        <end position="173"/>
    </location>
</feature>
<evidence type="ECO:0000256" key="3">
    <source>
        <dbReference type="ARBA" id="ARBA00023015"/>
    </source>
</evidence>
<dbReference type="InterPro" id="IPR029028">
    <property type="entry name" value="Alpha/beta_knot_MTases"/>
</dbReference>
<protein>
    <submittedName>
        <fullName evidence="8">SpoU rRNA methylase family protein</fullName>
    </submittedName>
</protein>
<dbReference type="InterPro" id="IPR029064">
    <property type="entry name" value="Ribosomal_eL30-like_sf"/>
</dbReference>
<dbReference type="Pfam" id="PF01047">
    <property type="entry name" value="MarR"/>
    <property type="match status" value="1"/>
</dbReference>
<dbReference type="Gene3D" id="3.30.1330.30">
    <property type="match status" value="1"/>
</dbReference>
<feature type="region of interest" description="Disordered" evidence="6">
    <location>
        <begin position="119"/>
        <end position="173"/>
    </location>
</feature>
<dbReference type="Gene3D" id="1.10.10.10">
    <property type="entry name" value="Winged helix-like DNA-binding domain superfamily/Winged helix DNA-binding domain"/>
    <property type="match status" value="1"/>
</dbReference>
<evidence type="ECO:0000256" key="6">
    <source>
        <dbReference type="SAM" id="MobiDB-lite"/>
    </source>
</evidence>
<dbReference type="Gene3D" id="3.40.1280.10">
    <property type="match status" value="1"/>
</dbReference>
<dbReference type="SMART" id="SM00347">
    <property type="entry name" value="HTH_MARR"/>
    <property type="match status" value="1"/>
</dbReference>
<dbReference type="PROSITE" id="PS50995">
    <property type="entry name" value="HTH_MARR_2"/>
    <property type="match status" value="1"/>
</dbReference>
<keyword evidence="2" id="KW-0808">Transferase</keyword>
<dbReference type="HOGENOM" id="CLU_634341_0_0_11"/>
<accession>A0A0H3A2C2</accession>
<dbReference type="Pfam" id="PF00588">
    <property type="entry name" value="SpoU_methylase"/>
    <property type="match status" value="1"/>
</dbReference>
<dbReference type="SUPFAM" id="SSF55315">
    <property type="entry name" value="L30e-like"/>
    <property type="match status" value="1"/>
</dbReference>
<keyword evidence="5" id="KW-0804">Transcription</keyword>